<evidence type="ECO:0000313" key="2">
    <source>
        <dbReference type="Proteomes" id="UP000050465"/>
    </source>
</evidence>
<name>A0A0P7Z9N9_9CYAN</name>
<proteinExistence type="predicted"/>
<comment type="caution">
    <text evidence="1">The sequence shown here is derived from an EMBL/GenBank/DDBJ whole genome shotgun (WGS) entry which is preliminary data.</text>
</comment>
<dbReference type="EMBL" id="LJZR01000101">
    <property type="protein sequence ID" value="KPQ31465.1"/>
    <property type="molecule type" value="Genomic_DNA"/>
</dbReference>
<accession>A0A0P7Z9N9</accession>
<evidence type="ECO:0000313" key="1">
    <source>
        <dbReference type="EMBL" id="KPQ31465.1"/>
    </source>
</evidence>
<dbReference type="Proteomes" id="UP000050465">
    <property type="component" value="Unassembled WGS sequence"/>
</dbReference>
<sequence length="23" mass="2645">KAVEDVQATRLDFLNTRTKAVLR</sequence>
<dbReference type="AlphaFoldDB" id="A0A0P7Z9N9"/>
<protein>
    <submittedName>
        <fullName evidence="1">Uncharacterized protein</fullName>
    </submittedName>
</protein>
<organism evidence="1 2">
    <name type="scientific">Phormidesmis priestleyi Ana</name>
    <dbReference type="NCBI Taxonomy" id="1666911"/>
    <lineage>
        <taxon>Bacteria</taxon>
        <taxon>Bacillati</taxon>
        <taxon>Cyanobacteriota</taxon>
        <taxon>Cyanophyceae</taxon>
        <taxon>Leptolyngbyales</taxon>
        <taxon>Leptolyngbyaceae</taxon>
        <taxon>Phormidesmis</taxon>
    </lineage>
</organism>
<feature type="non-terminal residue" evidence="1">
    <location>
        <position position="1"/>
    </location>
</feature>
<reference evidence="1 2" key="1">
    <citation type="submission" date="2015-09" db="EMBL/GenBank/DDBJ databases">
        <title>Identification and resolution of microdiversity through metagenomic sequencing of parallel consortia.</title>
        <authorList>
            <person name="Nelson W.C."/>
            <person name="Romine M.F."/>
            <person name="Lindemann S.R."/>
        </authorList>
    </citation>
    <scope>NUCLEOTIDE SEQUENCE [LARGE SCALE GENOMIC DNA]</scope>
    <source>
        <strain evidence="1">Ana</strain>
    </source>
</reference>
<gene>
    <name evidence="1" type="ORF">HLUCCA11_23665</name>
</gene>